<dbReference type="Pfam" id="PF03551">
    <property type="entry name" value="PadR"/>
    <property type="match status" value="1"/>
</dbReference>
<accession>A0ABU0J791</accession>
<dbReference type="Gene3D" id="1.10.10.10">
    <property type="entry name" value="Winged helix-like DNA-binding domain superfamily/Winged helix DNA-binding domain"/>
    <property type="match status" value="1"/>
</dbReference>
<evidence type="ECO:0000313" key="3">
    <source>
        <dbReference type="Proteomes" id="UP001242480"/>
    </source>
</evidence>
<protein>
    <submittedName>
        <fullName evidence="2">DNA-binding PadR family transcriptional regulator</fullName>
    </submittedName>
</protein>
<keyword evidence="3" id="KW-1185">Reference proteome</keyword>
<reference evidence="2 3" key="1">
    <citation type="submission" date="2023-07" db="EMBL/GenBank/DDBJ databases">
        <title>Genomic Encyclopedia of Type Strains, Phase IV (KMG-IV): sequencing the most valuable type-strain genomes for metagenomic binning, comparative biology and taxonomic classification.</title>
        <authorList>
            <person name="Goeker M."/>
        </authorList>
    </citation>
    <scope>NUCLEOTIDE SEQUENCE [LARGE SCALE GENOMIC DNA]</scope>
    <source>
        <strain evidence="2 3">DSM 19619</strain>
    </source>
</reference>
<dbReference type="InterPro" id="IPR036388">
    <property type="entry name" value="WH-like_DNA-bd_sf"/>
</dbReference>
<dbReference type="InterPro" id="IPR036390">
    <property type="entry name" value="WH_DNA-bd_sf"/>
</dbReference>
<evidence type="ECO:0000259" key="1">
    <source>
        <dbReference type="Pfam" id="PF03551"/>
    </source>
</evidence>
<feature type="domain" description="Transcription regulator PadR N-terminal" evidence="1">
    <location>
        <begin position="33"/>
        <end position="101"/>
    </location>
</feature>
<dbReference type="InterPro" id="IPR005149">
    <property type="entry name" value="Tscrpt_reg_PadR_N"/>
</dbReference>
<dbReference type="EMBL" id="JAUSVX010000005">
    <property type="protein sequence ID" value="MDQ0470119.1"/>
    <property type="molecule type" value="Genomic_DNA"/>
</dbReference>
<gene>
    <name evidence="2" type="ORF">QO011_003135</name>
</gene>
<proteinExistence type="predicted"/>
<dbReference type="PANTHER" id="PTHR33169">
    <property type="entry name" value="PADR-FAMILY TRANSCRIPTIONAL REGULATOR"/>
    <property type="match status" value="1"/>
</dbReference>
<organism evidence="2 3">
    <name type="scientific">Labrys wisconsinensis</name>
    <dbReference type="NCBI Taxonomy" id="425677"/>
    <lineage>
        <taxon>Bacteria</taxon>
        <taxon>Pseudomonadati</taxon>
        <taxon>Pseudomonadota</taxon>
        <taxon>Alphaproteobacteria</taxon>
        <taxon>Hyphomicrobiales</taxon>
        <taxon>Xanthobacteraceae</taxon>
        <taxon>Labrys</taxon>
    </lineage>
</organism>
<dbReference type="PANTHER" id="PTHR33169:SF14">
    <property type="entry name" value="TRANSCRIPTIONAL REGULATOR RV3488"/>
    <property type="match status" value="1"/>
</dbReference>
<dbReference type="SUPFAM" id="SSF46785">
    <property type="entry name" value="Winged helix' DNA-binding domain"/>
    <property type="match status" value="1"/>
</dbReference>
<dbReference type="Proteomes" id="UP001242480">
    <property type="component" value="Unassembled WGS sequence"/>
</dbReference>
<evidence type="ECO:0000313" key="2">
    <source>
        <dbReference type="EMBL" id="MDQ0470119.1"/>
    </source>
</evidence>
<sequence length="118" mass="13828">MTGSRPERAAAEKRRRQVMEHHDLLSGLVRLHVLHHAAEHEIYGQWMIEELAHHGYRLSPGTLYPLLHKMERDGYLTSRWERDGRTVRKFYSITDKGRAGLALAKERVREFTGEAIKR</sequence>
<name>A0ABU0J791_9HYPH</name>
<keyword evidence="2" id="KW-0238">DNA-binding</keyword>
<comment type="caution">
    <text evidence="2">The sequence shown here is derived from an EMBL/GenBank/DDBJ whole genome shotgun (WGS) entry which is preliminary data.</text>
</comment>
<dbReference type="GO" id="GO:0003677">
    <property type="term" value="F:DNA binding"/>
    <property type="evidence" value="ECO:0007669"/>
    <property type="project" value="UniProtKB-KW"/>
</dbReference>
<dbReference type="InterPro" id="IPR052509">
    <property type="entry name" value="Metal_resp_DNA-bind_regulator"/>
</dbReference>